<protein>
    <submittedName>
        <fullName evidence="3">Aste57867_19267 protein</fullName>
    </submittedName>
</protein>
<gene>
    <name evidence="3" type="primary">Aste57867_19267</name>
    <name evidence="2" type="ORF">As57867_019203</name>
    <name evidence="3" type="ORF">ASTE57867_19267</name>
</gene>
<evidence type="ECO:0000313" key="3">
    <source>
        <dbReference type="EMBL" id="VFT95987.1"/>
    </source>
</evidence>
<dbReference type="Proteomes" id="UP000332933">
    <property type="component" value="Unassembled WGS sequence"/>
</dbReference>
<dbReference type="EMBL" id="CAADRA010006502">
    <property type="protein sequence ID" value="VFT95987.1"/>
    <property type="molecule type" value="Genomic_DNA"/>
</dbReference>
<evidence type="ECO:0000313" key="4">
    <source>
        <dbReference type="Proteomes" id="UP000332933"/>
    </source>
</evidence>
<evidence type="ECO:0000256" key="1">
    <source>
        <dbReference type="SAM" id="MobiDB-lite"/>
    </source>
</evidence>
<proteinExistence type="predicted"/>
<reference evidence="2" key="2">
    <citation type="submission" date="2019-06" db="EMBL/GenBank/DDBJ databases">
        <title>Genomics analysis of Aphanomyces spp. identifies a new class of oomycete effector associated with host adaptation.</title>
        <authorList>
            <person name="Gaulin E."/>
        </authorList>
    </citation>
    <scope>NUCLEOTIDE SEQUENCE</scope>
    <source>
        <strain evidence="2">CBS 578.67</strain>
    </source>
</reference>
<dbReference type="AlphaFoldDB" id="A0A485LCS5"/>
<keyword evidence="4" id="KW-1185">Reference proteome</keyword>
<reference evidence="3 4" key="1">
    <citation type="submission" date="2019-03" db="EMBL/GenBank/DDBJ databases">
        <authorList>
            <person name="Gaulin E."/>
            <person name="Dumas B."/>
        </authorList>
    </citation>
    <scope>NUCLEOTIDE SEQUENCE [LARGE SCALE GENOMIC DNA]</scope>
    <source>
        <strain evidence="3">CBS 568.67</strain>
    </source>
</reference>
<accession>A0A485LCS5</accession>
<name>A0A485LCS5_9STRA</name>
<sequence>MADTADIVANEEHLDDLRRRHGADTRFVQASFQKTLRQWTKSAVERAKLETLLAYVDFCAAVLSDTPPSSVVRSAKDVARVEKYIDKIVRPYVAKHRREHSAFQPLGETATSSPAAHRDDDDKSAPIVLDGSPPTRATSMGSVDSSVVDRMLLLSMSTAAGGTVAAGSDVGSSIDAIGHVDDGDRASAYWHEHARLRATHVADVRRVHAIFDKFKRTQAAHAAPHVLAKANFMLSHVAACIAVLDDRDHVRPWAELDQVVHTIDHLIEPYLASVSDGDEYWREHAMLHRKYADDVATTHHAFTEYVAAMQTPAKASFRAQIQHILTFVTWTDDVLAETPSTHAPRPVADLELVYQYIEQYVLPYVAKYGRATSGRYQQSK</sequence>
<dbReference type="EMBL" id="VJMH01006481">
    <property type="protein sequence ID" value="KAF0689288.1"/>
    <property type="molecule type" value="Genomic_DNA"/>
</dbReference>
<evidence type="ECO:0000313" key="2">
    <source>
        <dbReference type="EMBL" id="KAF0689288.1"/>
    </source>
</evidence>
<dbReference type="OrthoDB" id="79745at2759"/>
<feature type="region of interest" description="Disordered" evidence="1">
    <location>
        <begin position="100"/>
        <end position="141"/>
    </location>
</feature>
<organism evidence="3 4">
    <name type="scientific">Aphanomyces stellatus</name>
    <dbReference type="NCBI Taxonomy" id="120398"/>
    <lineage>
        <taxon>Eukaryota</taxon>
        <taxon>Sar</taxon>
        <taxon>Stramenopiles</taxon>
        <taxon>Oomycota</taxon>
        <taxon>Saprolegniomycetes</taxon>
        <taxon>Saprolegniales</taxon>
        <taxon>Verrucalvaceae</taxon>
        <taxon>Aphanomyces</taxon>
    </lineage>
</organism>